<reference evidence="1" key="1">
    <citation type="submission" date="2020-08" db="EMBL/GenBank/DDBJ databases">
        <title>Novel species isolated from subtropical streams in China.</title>
        <authorList>
            <person name="Lu H."/>
        </authorList>
    </citation>
    <scope>NUCLEOTIDE SEQUENCE</scope>
    <source>
        <strain evidence="1">CY7W</strain>
    </source>
</reference>
<dbReference type="EMBL" id="JACOGG010000011">
    <property type="protein sequence ID" value="MBC3935933.1"/>
    <property type="molecule type" value="Genomic_DNA"/>
</dbReference>
<evidence type="ECO:0000313" key="2">
    <source>
        <dbReference type="Proteomes" id="UP000612361"/>
    </source>
</evidence>
<sequence>MTYEPLTQATASTERSSTQPDLLVSAVLHLMSHYSVNANAADKDQACLKLAAVIERHLKALSELPDLAPVVKATCQQLSEQWAGLIDQRLPPPSKLKRFSWLTPGNA</sequence>
<comment type="caution">
    <text evidence="1">The sequence shown here is derived from an EMBL/GenBank/DDBJ whole genome shotgun (WGS) entry which is preliminary data.</text>
</comment>
<keyword evidence="2" id="KW-1185">Reference proteome</keyword>
<protein>
    <submittedName>
        <fullName evidence="1">Uncharacterized protein</fullName>
    </submittedName>
</protein>
<proteinExistence type="predicted"/>
<dbReference type="AlphaFoldDB" id="A0A923I193"/>
<dbReference type="Proteomes" id="UP000612361">
    <property type="component" value="Unassembled WGS sequence"/>
</dbReference>
<name>A0A923I193_9BURK</name>
<dbReference type="RefSeq" id="WP_186881503.1">
    <property type="nucleotide sequence ID" value="NZ_JACOGG010000011.1"/>
</dbReference>
<accession>A0A923I193</accession>
<organism evidence="1 2">
    <name type="scientific">Undibacterium rugosum</name>
    <dbReference type="NCBI Taxonomy" id="2762291"/>
    <lineage>
        <taxon>Bacteria</taxon>
        <taxon>Pseudomonadati</taxon>
        <taxon>Pseudomonadota</taxon>
        <taxon>Betaproteobacteria</taxon>
        <taxon>Burkholderiales</taxon>
        <taxon>Oxalobacteraceae</taxon>
        <taxon>Undibacterium</taxon>
    </lineage>
</organism>
<evidence type="ECO:0000313" key="1">
    <source>
        <dbReference type="EMBL" id="MBC3935933.1"/>
    </source>
</evidence>
<gene>
    <name evidence="1" type="ORF">H8K47_11225</name>
</gene>